<dbReference type="Gene3D" id="3.40.960.10">
    <property type="entry name" value="VSR Endonuclease"/>
    <property type="match status" value="1"/>
</dbReference>
<dbReference type="AlphaFoldDB" id="A0A9W6NBD1"/>
<dbReference type="EMBL" id="BSFM01000014">
    <property type="protein sequence ID" value="GLK84583.1"/>
    <property type="molecule type" value="Genomic_DNA"/>
</dbReference>
<keyword evidence="3" id="KW-1185">Reference proteome</keyword>
<dbReference type="PANTHER" id="PTHR38590:SF1">
    <property type="entry name" value="BLL0828 PROTEIN"/>
    <property type="match status" value="1"/>
</dbReference>
<evidence type="ECO:0000313" key="3">
    <source>
        <dbReference type="Proteomes" id="UP001143330"/>
    </source>
</evidence>
<dbReference type="Pfam" id="PF04480">
    <property type="entry name" value="DUF559"/>
    <property type="match status" value="1"/>
</dbReference>
<evidence type="ECO:0000313" key="2">
    <source>
        <dbReference type="EMBL" id="GLK84583.1"/>
    </source>
</evidence>
<proteinExistence type="predicted"/>
<reference evidence="2" key="1">
    <citation type="journal article" date="2014" name="Int. J. Syst. Evol. Microbiol.">
        <title>Complete genome sequence of Corynebacterium casei LMG S-19264T (=DSM 44701T), isolated from a smear-ripened cheese.</title>
        <authorList>
            <consortium name="US DOE Joint Genome Institute (JGI-PGF)"/>
            <person name="Walter F."/>
            <person name="Albersmeier A."/>
            <person name="Kalinowski J."/>
            <person name="Ruckert C."/>
        </authorList>
    </citation>
    <scope>NUCLEOTIDE SEQUENCE</scope>
    <source>
        <strain evidence="2">VKM B-2789</strain>
    </source>
</reference>
<sequence>MGCYVVDFLCPDAKLAVELDGGQHSTETDAERTRIIEVHGYLVIRFWNNEVNENIEGVLARIMETLRASTPHPTPLPDGERE</sequence>
<gene>
    <name evidence="2" type="ORF">GCM10017653_26530</name>
</gene>
<reference evidence="2" key="2">
    <citation type="submission" date="2023-01" db="EMBL/GenBank/DDBJ databases">
        <authorList>
            <person name="Sun Q."/>
            <person name="Evtushenko L."/>
        </authorList>
    </citation>
    <scope>NUCLEOTIDE SEQUENCE</scope>
    <source>
        <strain evidence="2">VKM B-2789</strain>
    </source>
</reference>
<accession>A0A9W6NBD1</accession>
<feature type="domain" description="DUF559" evidence="1">
    <location>
        <begin position="1"/>
        <end position="66"/>
    </location>
</feature>
<dbReference type="PANTHER" id="PTHR38590">
    <property type="entry name" value="BLL0828 PROTEIN"/>
    <property type="match status" value="1"/>
</dbReference>
<dbReference type="InterPro" id="IPR011335">
    <property type="entry name" value="Restrct_endonuc-II-like"/>
</dbReference>
<dbReference type="SUPFAM" id="SSF52980">
    <property type="entry name" value="Restriction endonuclease-like"/>
    <property type="match status" value="1"/>
</dbReference>
<dbReference type="Proteomes" id="UP001143330">
    <property type="component" value="Unassembled WGS sequence"/>
</dbReference>
<dbReference type="InterPro" id="IPR007569">
    <property type="entry name" value="DUF559"/>
</dbReference>
<dbReference type="InterPro" id="IPR047216">
    <property type="entry name" value="Endonuclease_DUF559_bact"/>
</dbReference>
<evidence type="ECO:0000259" key="1">
    <source>
        <dbReference type="Pfam" id="PF04480"/>
    </source>
</evidence>
<comment type="caution">
    <text evidence="2">The sequence shown here is derived from an EMBL/GenBank/DDBJ whole genome shotgun (WGS) entry which is preliminary data.</text>
</comment>
<dbReference type="CDD" id="cd01038">
    <property type="entry name" value="Endonuclease_DUF559"/>
    <property type="match status" value="1"/>
</dbReference>
<protein>
    <recommendedName>
        <fullName evidence="1">DUF559 domain-containing protein</fullName>
    </recommendedName>
</protein>
<name>A0A9W6NBD1_9HYPH</name>
<organism evidence="2 3">
    <name type="scientific">Ancylobacter defluvii</name>
    <dbReference type="NCBI Taxonomy" id="1282440"/>
    <lineage>
        <taxon>Bacteria</taxon>
        <taxon>Pseudomonadati</taxon>
        <taxon>Pseudomonadota</taxon>
        <taxon>Alphaproteobacteria</taxon>
        <taxon>Hyphomicrobiales</taxon>
        <taxon>Xanthobacteraceae</taxon>
        <taxon>Ancylobacter</taxon>
    </lineage>
</organism>